<keyword evidence="1" id="KW-0343">GTPase activation</keyword>
<keyword evidence="6" id="KW-1185">Reference proteome</keyword>
<dbReference type="Gene3D" id="3.40.50.300">
    <property type="entry name" value="P-loop containing nucleotide triphosphate hydrolases"/>
    <property type="match status" value="1"/>
</dbReference>
<dbReference type="PANTHER" id="PTHR21344">
    <property type="entry name" value="RAL GTPASE-ACTIVATING PROTEIN SUBUNIT BETA"/>
    <property type="match status" value="1"/>
</dbReference>
<dbReference type="InterPro" id="IPR000331">
    <property type="entry name" value="Rap/Ran_GAP_dom"/>
</dbReference>
<organism evidence="5 6">
    <name type="scientific">Funneliformis geosporum</name>
    <dbReference type="NCBI Taxonomy" id="1117311"/>
    <lineage>
        <taxon>Eukaryota</taxon>
        <taxon>Fungi</taxon>
        <taxon>Fungi incertae sedis</taxon>
        <taxon>Mucoromycota</taxon>
        <taxon>Glomeromycotina</taxon>
        <taxon>Glomeromycetes</taxon>
        <taxon>Glomerales</taxon>
        <taxon>Glomeraceae</taxon>
        <taxon>Funneliformis</taxon>
    </lineage>
</organism>
<dbReference type="GO" id="GO:0005525">
    <property type="term" value="F:GTP binding"/>
    <property type="evidence" value="ECO:0007669"/>
    <property type="project" value="InterPro"/>
</dbReference>
<dbReference type="EMBL" id="CAMKVN010000954">
    <property type="protein sequence ID" value="CAI2172542.1"/>
    <property type="molecule type" value="Genomic_DNA"/>
</dbReference>
<dbReference type="InterPro" id="IPR046859">
    <property type="entry name" value="RGPA/RALGAPB_N"/>
</dbReference>
<dbReference type="Gene3D" id="3.40.50.11210">
    <property type="entry name" value="Rap/Ran-GAP"/>
    <property type="match status" value="1"/>
</dbReference>
<name>A0A9W4WU84_9GLOM</name>
<evidence type="ECO:0000256" key="2">
    <source>
        <dbReference type="ARBA" id="ARBA00022741"/>
    </source>
</evidence>
<dbReference type="InterPro" id="IPR027417">
    <property type="entry name" value="P-loop_NTPase"/>
</dbReference>
<dbReference type="SUPFAM" id="SSF111347">
    <property type="entry name" value="Rap/Ran-GAP"/>
    <property type="match status" value="1"/>
</dbReference>
<dbReference type="Proteomes" id="UP001153678">
    <property type="component" value="Unassembled WGS sequence"/>
</dbReference>
<dbReference type="GO" id="GO:0051056">
    <property type="term" value="P:regulation of small GTPase mediated signal transduction"/>
    <property type="evidence" value="ECO:0007669"/>
    <property type="project" value="InterPro"/>
</dbReference>
<sequence length="1660" mass="188011">MTLELRSRMLTDPYSKDSCTKICQSALIKLDDKKYNVVDTPGIFDTNKPNDDIMKEIVQSIVQSCNGIVAILYVMVGKEIFAICDIYLLYKQLEQFSSVFTKCNKKQTEDRNRMENCFNANKILKQFINKVGDRWVVAPNPEIFDEQKAKEHMGYLKNYIKLMPKAYTTAMFENVRIAREKELQEIEARETKQREKEQIRLKRDAGPRQNLRITVEDVFRCALSEVYSIVHSDDKTITQYQRIDYLKADNTEGILRLTPKHHLFNSQGKTIFAEDVRASVTELLFFDGKKLTPDSFLTLPSAMFLKWISQLGLLEHDPDTNVLAKFPLNVRKILISEITQTLLSAHDPNLLSSTTHVKWVMEAVGQGFALPLEEMAITSNSKELYSQWLFEPNFRPAAIRDATGLQAEQEFWQTIFHHYSLLYQPRLPSSSVSSVSSTPTTPGFPASANLSSSNFTVLQRHIELCKGVLIVLTMAGRTLGSQFSEETWLVLLKVVLGITDGLLQEPLGITIPEGNLEKKAAANMADELCEHLLRVLFELWLRSKIRNVEMWDIFKRCFNKWTHRQPPLSQWDAATLALTQRVIRLLYGPKGGADMVNISVGGYNVGLDLPTDFVYFAWYRMVYLISNPCILPSANFTLALSGIGKIIESFQRVGQTYDQKSAQNDTEGSLMSIPDGNTLLRMFGSWLFQACSIKRADSDVKQGRAEAYGILCKIFCLPQRREKFLRHYITQFYRALTEGLRTDSCLPVILTNTTSLFATELEGVRMMVPDFVVGIKMILPRLAPGFETDIPLEELRLAAIKIASTIMCLPNHFEKVSLRENWNVGLHHNGDKLVNNDPDEIVINELIRVLYSEEDDTNDKNLTEPFTTLKFYILELLLTSLKTEKSSYNLRYLLHLINVYVAEDVAFCPGLVGLVVKSIQEKILTMNLPSDVTLYAFDVLKDFVSLYEYVQRDSKNCARELVLAFSRYIDMMISGSGGGLSITFHLVERAYDCMMRWILIGQWIVGDRDCHEAVIATISRGISITPNNDDESSQSNSPNDKKKNRRDTAPNKLFAPRANKNIVTNNENTSHNGQNRYGKRGEVAVKIAAEIAMAQFVNHLGNFPAWGDNIGPSRISTLFNDDLELAKTQISDARDFDGLSIPELVRYFLIDGRVLVGFVEVPKHPIWTAGEDTRTPGSPGSPDTYSTPTATETPASPVSPGTPRASMSQSYLQDNSNVADSNPSVIIVMRDSTGKYSWTARMVYKTQTDDDNDQKNSSSSTIDIDNYDRILQSTSPSVPLLHTDTTQHTYQDNNCRANVPRIVSFNEHQIPKVDKIFEEGSDSWRAYNAVRKLTQRQKEEEERALEEKQRVKTSHQNYKAIPAGSNTNLESPQAFRLFMSQIGLLSLENRHRMIPLRISEKLVGDLEKLDQLNERDCFSASVYYVRSGAEEYDHIINPPSISEDFEKFLNSLGWPVSLDVHSGYQAKLSSAFCKTAPYFADRTVEVIFNVPYLIHTQSPDSPMESLLNIIKSITVDDLVCIAWVEDIISMDDLPQKIGQSVLVYIFIHPLQNATGLYWIKIVTPTLAYQGGLNEKKGGKGRVSWSADSTKSVENPLLFGPLVDGMIISRHTLGLLVRNTTISAHESCKNFMETHSRSYATRRQFIEEMYHRYKSSLSISE</sequence>
<dbReference type="SUPFAM" id="SSF52540">
    <property type="entry name" value="P-loop containing nucleoside triphosphate hydrolases"/>
    <property type="match status" value="1"/>
</dbReference>
<evidence type="ECO:0000259" key="4">
    <source>
        <dbReference type="PROSITE" id="PS50085"/>
    </source>
</evidence>
<feature type="compositionally biased region" description="Polar residues" evidence="3">
    <location>
        <begin position="1205"/>
        <end position="1217"/>
    </location>
</feature>
<dbReference type="InterPro" id="IPR006703">
    <property type="entry name" value="G_AIG1"/>
</dbReference>
<dbReference type="InterPro" id="IPR035974">
    <property type="entry name" value="Rap/Ran-GAP_sf"/>
</dbReference>
<evidence type="ECO:0000313" key="6">
    <source>
        <dbReference type="Proteomes" id="UP001153678"/>
    </source>
</evidence>
<reference evidence="5" key="1">
    <citation type="submission" date="2022-08" db="EMBL/GenBank/DDBJ databases">
        <authorList>
            <person name="Kallberg Y."/>
            <person name="Tangrot J."/>
            <person name="Rosling A."/>
        </authorList>
    </citation>
    <scope>NUCLEOTIDE SEQUENCE</scope>
    <source>
        <strain evidence="5">Wild A</strain>
    </source>
</reference>
<feature type="compositionally biased region" description="Polar residues" evidence="3">
    <location>
        <begin position="1025"/>
        <end position="1038"/>
    </location>
</feature>
<evidence type="ECO:0000313" key="5">
    <source>
        <dbReference type="EMBL" id="CAI2172542.1"/>
    </source>
</evidence>
<dbReference type="PANTHER" id="PTHR21344:SF1">
    <property type="entry name" value="RAL GTPASE-ACTIVATING PROTEIN SUBUNIT BETA"/>
    <property type="match status" value="1"/>
</dbReference>
<accession>A0A9W4WU84</accession>
<keyword evidence="2" id="KW-0547">Nucleotide-binding</keyword>
<dbReference type="Pfam" id="PF02145">
    <property type="entry name" value="Rap_GAP"/>
    <property type="match status" value="1"/>
</dbReference>
<dbReference type="OrthoDB" id="1749473at2759"/>
<comment type="caution">
    <text evidence="5">The sequence shown here is derived from an EMBL/GenBank/DDBJ whole genome shotgun (WGS) entry which is preliminary data.</text>
</comment>
<feature type="compositionally biased region" description="Low complexity" evidence="3">
    <location>
        <begin position="1182"/>
        <end position="1199"/>
    </location>
</feature>
<protein>
    <submittedName>
        <fullName evidence="5">649_t:CDS:1</fullName>
    </submittedName>
</protein>
<dbReference type="GO" id="GO:0005096">
    <property type="term" value="F:GTPase activator activity"/>
    <property type="evidence" value="ECO:0007669"/>
    <property type="project" value="UniProtKB-KW"/>
</dbReference>
<gene>
    <name evidence="5" type="ORF">FWILDA_LOCUS5631</name>
</gene>
<feature type="region of interest" description="Disordered" evidence="3">
    <location>
        <begin position="1025"/>
        <end position="1056"/>
    </location>
</feature>
<evidence type="ECO:0000256" key="1">
    <source>
        <dbReference type="ARBA" id="ARBA00022468"/>
    </source>
</evidence>
<proteinExistence type="predicted"/>
<dbReference type="Pfam" id="PF04548">
    <property type="entry name" value="AIG1"/>
    <property type="match status" value="1"/>
</dbReference>
<feature type="domain" description="Rap-GAP" evidence="4">
    <location>
        <begin position="1406"/>
        <end position="1648"/>
    </location>
</feature>
<evidence type="ECO:0000256" key="3">
    <source>
        <dbReference type="SAM" id="MobiDB-lite"/>
    </source>
</evidence>
<dbReference type="Pfam" id="PF20412">
    <property type="entry name" value="RALGAPB_N"/>
    <property type="match status" value="1"/>
</dbReference>
<feature type="region of interest" description="Disordered" evidence="3">
    <location>
        <begin position="1167"/>
        <end position="1217"/>
    </location>
</feature>
<dbReference type="PROSITE" id="PS50085">
    <property type="entry name" value="RAPGAP"/>
    <property type="match status" value="1"/>
</dbReference>
<dbReference type="InterPro" id="IPR039930">
    <property type="entry name" value="RALGAPB"/>
</dbReference>